<protein>
    <recommendedName>
        <fullName evidence="10 13">4-hydroxy-tetrahydrodipicolinate reductase</fullName>
        <shortName evidence="13">HTPA reductase</shortName>
        <ecNumber evidence="10 13">1.17.1.8</ecNumber>
    </recommendedName>
</protein>
<dbReference type="Proteomes" id="UP000536835">
    <property type="component" value="Unassembled WGS sequence"/>
</dbReference>
<feature type="binding site" evidence="13">
    <location>
        <begin position="128"/>
        <end position="129"/>
    </location>
    <ligand>
        <name>(S)-2,3,4,5-tetrahydrodipicolinate</name>
        <dbReference type="ChEBI" id="CHEBI:16845"/>
    </ligand>
</feature>
<dbReference type="GO" id="GO:0005829">
    <property type="term" value="C:cytosol"/>
    <property type="evidence" value="ECO:0007669"/>
    <property type="project" value="TreeGrafter"/>
</dbReference>
<feature type="domain" description="Dihydrodipicolinate reductase N-terminal" evidence="14">
    <location>
        <begin position="31"/>
        <end position="89"/>
    </location>
</feature>
<evidence type="ECO:0000313" key="16">
    <source>
        <dbReference type="EMBL" id="NNU15874.1"/>
    </source>
</evidence>
<accession>A0A7Y3RKS3</accession>
<dbReference type="Gene3D" id="3.40.50.720">
    <property type="entry name" value="NAD(P)-binding Rossmann-like Domain"/>
    <property type="match status" value="1"/>
</dbReference>
<feature type="active site" description="Proton donor/acceptor" evidence="13">
    <location>
        <position position="118"/>
    </location>
</feature>
<keyword evidence="8 13" id="KW-0457">Lysine biosynthesis</keyword>
<name>A0A7Y3RKS3_9PROT</name>
<evidence type="ECO:0000256" key="11">
    <source>
        <dbReference type="ARBA" id="ARBA00049080"/>
    </source>
</evidence>
<comment type="caution">
    <text evidence="13">Was originally thought to be a dihydrodipicolinate reductase (DHDPR), catalyzing the conversion of dihydrodipicolinate to tetrahydrodipicolinate. However, it was shown in E.coli that the substrate of the enzymatic reaction is not dihydrodipicolinate (DHDP) but in fact (2S,4S)-4-hydroxy-2,3,4,5-tetrahydrodipicolinic acid (HTPA), the product released by the DapA-catalyzed reaction.</text>
</comment>
<dbReference type="UniPathway" id="UPA00034">
    <property type="reaction ID" value="UER00018"/>
</dbReference>
<proteinExistence type="inferred from homology"/>
<feature type="binding site" evidence="13">
    <location>
        <begin position="7"/>
        <end position="12"/>
    </location>
    <ligand>
        <name>NAD(+)</name>
        <dbReference type="ChEBI" id="CHEBI:57540"/>
    </ligand>
</feature>
<dbReference type="EMBL" id="JABFCX010000002">
    <property type="protein sequence ID" value="NNU15874.1"/>
    <property type="molecule type" value="Genomic_DNA"/>
</dbReference>
<evidence type="ECO:0000256" key="10">
    <source>
        <dbReference type="ARBA" id="ARBA00038983"/>
    </source>
</evidence>
<keyword evidence="2 13" id="KW-0963">Cytoplasm</keyword>
<dbReference type="InterPro" id="IPR022663">
    <property type="entry name" value="DapB_C"/>
</dbReference>
<reference evidence="16 17" key="1">
    <citation type="submission" date="2020-05" db="EMBL/GenBank/DDBJ databases">
        <title>Parvularcula mediterraneae sp. nov., isolated from polypropylene straw from shallow seawater of the seashore of Laganas in Zakynthos island, Greece.</title>
        <authorList>
            <person name="Szabo I."/>
            <person name="Al-Omari J."/>
            <person name="Rado J."/>
            <person name="Szerdahelyi G.S."/>
        </authorList>
    </citation>
    <scope>NUCLEOTIDE SEQUENCE [LARGE SCALE GENOMIC DNA]</scope>
    <source>
        <strain evidence="16 17">ZS-1/3</strain>
    </source>
</reference>
<comment type="catalytic activity">
    <reaction evidence="12 13">
        <text>(S)-2,3,4,5-tetrahydrodipicolinate + NAD(+) + H2O = (2S,4S)-4-hydroxy-2,3,4,5-tetrahydrodipicolinate + NADH + H(+)</text>
        <dbReference type="Rhea" id="RHEA:35323"/>
        <dbReference type="ChEBI" id="CHEBI:15377"/>
        <dbReference type="ChEBI" id="CHEBI:15378"/>
        <dbReference type="ChEBI" id="CHEBI:16845"/>
        <dbReference type="ChEBI" id="CHEBI:57540"/>
        <dbReference type="ChEBI" id="CHEBI:57945"/>
        <dbReference type="ChEBI" id="CHEBI:67139"/>
        <dbReference type="EC" id="1.17.1.8"/>
    </reaction>
</comment>
<dbReference type="PIRSF" id="PIRSF000161">
    <property type="entry name" value="DHPR"/>
    <property type="match status" value="1"/>
</dbReference>
<feature type="binding site" evidence="13">
    <location>
        <begin position="86"/>
        <end position="89"/>
    </location>
    <ligand>
        <name>NAD(+)</name>
        <dbReference type="ChEBI" id="CHEBI:57540"/>
    </ligand>
</feature>
<dbReference type="InterPro" id="IPR022664">
    <property type="entry name" value="DapB_N_CS"/>
</dbReference>
<organism evidence="16 17">
    <name type="scientific">Parvularcula mediterranea</name>
    <dbReference type="NCBI Taxonomy" id="2732508"/>
    <lineage>
        <taxon>Bacteria</taxon>
        <taxon>Pseudomonadati</taxon>
        <taxon>Pseudomonadota</taxon>
        <taxon>Alphaproteobacteria</taxon>
        <taxon>Parvularculales</taxon>
        <taxon>Parvularculaceae</taxon>
        <taxon>Parvularcula</taxon>
    </lineage>
</organism>
<comment type="subcellular location">
    <subcellularLocation>
        <location evidence="13">Cytoplasm</location>
    </subcellularLocation>
</comment>
<dbReference type="GO" id="GO:0050661">
    <property type="term" value="F:NADP binding"/>
    <property type="evidence" value="ECO:0007669"/>
    <property type="project" value="UniProtKB-UniRule"/>
</dbReference>
<feature type="binding site" evidence="13">
    <location>
        <begin position="62"/>
        <end position="64"/>
    </location>
    <ligand>
        <name>NAD(+)</name>
        <dbReference type="ChEBI" id="CHEBI:57540"/>
    </ligand>
</feature>
<dbReference type="CDD" id="cd02274">
    <property type="entry name" value="DHDPR_N"/>
    <property type="match status" value="1"/>
</dbReference>
<keyword evidence="4 13" id="KW-0521">NADP</keyword>
<dbReference type="NCBIfam" id="TIGR00036">
    <property type="entry name" value="dapB"/>
    <property type="match status" value="1"/>
</dbReference>
<dbReference type="GO" id="GO:0016726">
    <property type="term" value="F:oxidoreductase activity, acting on CH or CH2 groups, NAD or NADP as acceptor"/>
    <property type="evidence" value="ECO:0007669"/>
    <property type="project" value="UniProtKB-UniRule"/>
</dbReference>
<keyword evidence="5 13" id="KW-0220">Diaminopimelate biosynthesis</keyword>
<evidence type="ECO:0000313" key="17">
    <source>
        <dbReference type="Proteomes" id="UP000536835"/>
    </source>
</evidence>
<dbReference type="HAMAP" id="MF_00102">
    <property type="entry name" value="DapB"/>
    <property type="match status" value="1"/>
</dbReference>
<dbReference type="InterPro" id="IPR023940">
    <property type="entry name" value="DHDPR_bac"/>
</dbReference>
<dbReference type="GO" id="GO:0051287">
    <property type="term" value="F:NAD binding"/>
    <property type="evidence" value="ECO:0007669"/>
    <property type="project" value="UniProtKB-UniRule"/>
</dbReference>
<dbReference type="GO" id="GO:0019877">
    <property type="term" value="P:diaminopimelate biosynthetic process"/>
    <property type="evidence" value="ECO:0007669"/>
    <property type="project" value="UniProtKB-UniRule"/>
</dbReference>
<comment type="catalytic activity">
    <reaction evidence="11 13">
        <text>(S)-2,3,4,5-tetrahydrodipicolinate + NADP(+) + H2O = (2S,4S)-4-hydroxy-2,3,4,5-tetrahydrodipicolinate + NADPH + H(+)</text>
        <dbReference type="Rhea" id="RHEA:35331"/>
        <dbReference type="ChEBI" id="CHEBI:15377"/>
        <dbReference type="ChEBI" id="CHEBI:15378"/>
        <dbReference type="ChEBI" id="CHEBI:16845"/>
        <dbReference type="ChEBI" id="CHEBI:57783"/>
        <dbReference type="ChEBI" id="CHEBI:58349"/>
        <dbReference type="ChEBI" id="CHEBI:67139"/>
        <dbReference type="EC" id="1.17.1.8"/>
    </reaction>
</comment>
<sequence length="231" mass="24141">MKLGLVGGGGRMGEAIKALHPAKDYPFADASKIDVVVDFSSPEGCVKALAFCRENGIPFVTGTTGIEDAQQAEIKATAADIAIVQSGNMSLGITVLKHLVATAAKSLEGFDIEILETHHRHKKDSPSGTALLLGEAAARARGTALSEAAHFGRHGRDEARKAEEIGFAVRRGGGVFGEHEVGFYADGETISLGHMALSRETFASGAIKAAEWVIGKPAGLYGMDDVLGLSR</sequence>
<dbReference type="GO" id="GO:0008839">
    <property type="term" value="F:4-hydroxy-tetrahydrodipicolinate reductase"/>
    <property type="evidence" value="ECO:0007669"/>
    <property type="project" value="UniProtKB-UniRule"/>
</dbReference>
<keyword evidence="7 13" id="KW-0520">NAD</keyword>
<evidence type="ECO:0000256" key="1">
    <source>
        <dbReference type="ARBA" id="ARBA00006642"/>
    </source>
</evidence>
<evidence type="ECO:0000256" key="4">
    <source>
        <dbReference type="ARBA" id="ARBA00022857"/>
    </source>
</evidence>
<feature type="binding site" evidence="13">
    <location>
        <position position="32"/>
    </location>
    <ligand>
        <name>NADP(+)</name>
        <dbReference type="ChEBI" id="CHEBI:58349"/>
    </ligand>
</feature>
<feature type="binding site" evidence="13">
    <location>
        <position position="119"/>
    </location>
    <ligand>
        <name>(S)-2,3,4,5-tetrahydrodipicolinate</name>
        <dbReference type="ChEBI" id="CHEBI:16845"/>
    </ligand>
</feature>
<evidence type="ECO:0000259" key="15">
    <source>
        <dbReference type="Pfam" id="PF05173"/>
    </source>
</evidence>
<dbReference type="PROSITE" id="PS01298">
    <property type="entry name" value="DAPB"/>
    <property type="match status" value="1"/>
</dbReference>
<feature type="domain" description="Dihydrodipicolinate reductase C-terminal" evidence="15">
    <location>
        <begin position="92"/>
        <end position="227"/>
    </location>
</feature>
<evidence type="ECO:0000256" key="12">
    <source>
        <dbReference type="ARBA" id="ARBA00049396"/>
    </source>
</evidence>
<keyword evidence="6 13" id="KW-0560">Oxidoreductase</keyword>
<evidence type="ECO:0000256" key="6">
    <source>
        <dbReference type="ARBA" id="ARBA00023002"/>
    </source>
</evidence>
<dbReference type="InterPro" id="IPR000846">
    <property type="entry name" value="DapB_N"/>
</dbReference>
<feature type="active site" description="Proton donor" evidence="13">
    <location>
        <position position="122"/>
    </location>
</feature>
<dbReference type="AlphaFoldDB" id="A0A7Y3RKS3"/>
<dbReference type="Gene3D" id="3.30.360.10">
    <property type="entry name" value="Dihydrodipicolinate Reductase, domain 2"/>
    <property type="match status" value="1"/>
</dbReference>
<dbReference type="SUPFAM" id="SSF55347">
    <property type="entry name" value="Glyceraldehyde-3-phosphate dehydrogenase-like, C-terminal domain"/>
    <property type="match status" value="1"/>
</dbReference>
<evidence type="ECO:0000256" key="2">
    <source>
        <dbReference type="ARBA" id="ARBA00022490"/>
    </source>
</evidence>
<comment type="pathway">
    <text evidence="9 13">Amino-acid biosynthesis; L-lysine biosynthesis via DAP pathway; (S)-tetrahydrodipicolinate from L-aspartate: step 4/4.</text>
</comment>
<comment type="caution">
    <text evidence="13">Lacks conserved residue(s) required for the propagation of feature annotation.</text>
</comment>
<dbReference type="EC" id="1.17.1.8" evidence="10 13"/>
<dbReference type="Pfam" id="PF05173">
    <property type="entry name" value="DapB_C"/>
    <property type="match status" value="1"/>
</dbReference>
<evidence type="ECO:0000259" key="14">
    <source>
        <dbReference type="Pfam" id="PF01113"/>
    </source>
</evidence>
<comment type="function">
    <text evidence="13">Catalyzes the conversion of 4-hydroxy-tetrahydrodipicolinate (HTPA) to tetrahydrodipicolinate.</text>
</comment>
<dbReference type="InterPro" id="IPR036291">
    <property type="entry name" value="NAD(P)-bd_dom_sf"/>
</dbReference>
<comment type="caution">
    <text evidence="16">The sequence shown here is derived from an EMBL/GenBank/DDBJ whole genome shotgun (WGS) entry which is preliminary data.</text>
</comment>
<gene>
    <name evidence="13" type="primary">dapB</name>
    <name evidence="16" type="ORF">HK107_06005</name>
</gene>
<evidence type="ECO:0000256" key="8">
    <source>
        <dbReference type="ARBA" id="ARBA00023154"/>
    </source>
</evidence>
<comment type="similarity">
    <text evidence="1 13">Belongs to the DapB family.</text>
</comment>
<evidence type="ECO:0000256" key="7">
    <source>
        <dbReference type="ARBA" id="ARBA00023027"/>
    </source>
</evidence>
<dbReference type="GO" id="GO:0009089">
    <property type="term" value="P:lysine biosynthetic process via diaminopimelate"/>
    <property type="evidence" value="ECO:0007669"/>
    <property type="project" value="UniProtKB-UniRule"/>
</dbReference>
<evidence type="ECO:0000256" key="5">
    <source>
        <dbReference type="ARBA" id="ARBA00022915"/>
    </source>
</evidence>
<evidence type="ECO:0000256" key="13">
    <source>
        <dbReference type="HAMAP-Rule" id="MF_00102"/>
    </source>
</evidence>
<evidence type="ECO:0000256" key="9">
    <source>
        <dbReference type="ARBA" id="ARBA00037922"/>
    </source>
</evidence>
<dbReference type="RefSeq" id="WP_173197666.1">
    <property type="nucleotide sequence ID" value="NZ_JABFCX010000002.1"/>
</dbReference>
<keyword evidence="17" id="KW-1185">Reference proteome</keyword>
<keyword evidence="3 13" id="KW-0028">Amino-acid biosynthesis</keyword>
<dbReference type="PANTHER" id="PTHR20836">
    <property type="entry name" value="DIHYDRODIPICOLINATE REDUCTASE"/>
    <property type="match status" value="1"/>
</dbReference>
<dbReference type="Pfam" id="PF01113">
    <property type="entry name" value="DapB_N"/>
    <property type="match status" value="1"/>
</dbReference>
<comment type="subunit">
    <text evidence="13">Homotetramer.</text>
</comment>
<dbReference type="SUPFAM" id="SSF51735">
    <property type="entry name" value="NAD(P)-binding Rossmann-fold domains"/>
    <property type="match status" value="1"/>
</dbReference>
<evidence type="ECO:0000256" key="3">
    <source>
        <dbReference type="ARBA" id="ARBA00022605"/>
    </source>
</evidence>
<dbReference type="PANTHER" id="PTHR20836:SF0">
    <property type="entry name" value="4-HYDROXY-TETRAHYDRODIPICOLINATE REDUCTASE 1, CHLOROPLASTIC-RELATED"/>
    <property type="match status" value="1"/>
</dbReference>